<comment type="caution">
    <text evidence="5">The sequence shown here is derived from an EMBL/GenBank/DDBJ whole genome shotgun (WGS) entry which is preliminary data.</text>
</comment>
<reference evidence="5 6" key="1">
    <citation type="journal article" date="2011" name="Int. J. Syst. Evol. Microbiol.">
        <title>Zhongshania antarctica gen. nov., sp. nov. and Zhongshania guokunii sp. nov., gammaproteobacteria respectively isolated from coastal attached (fast) ice and surface seawater of the Antarctic.</title>
        <authorList>
            <person name="Li H.J."/>
            <person name="Zhang X.Y."/>
            <person name="Chen C.X."/>
            <person name="Zhang Y.J."/>
            <person name="Gao Z.M."/>
            <person name="Yu Y."/>
            <person name="Chen X.L."/>
            <person name="Chen B."/>
            <person name="Zhang Y.Z."/>
        </authorList>
    </citation>
    <scope>NUCLEOTIDE SEQUENCE [LARGE SCALE GENOMIC DNA]</scope>
    <source>
        <strain evidence="5 6">R06B22</strain>
    </source>
</reference>
<sequence length="345" mass="37565">MPSSIKSSDTTIQTFGGHVPPRLKLAQLPTPLQLLDRLSKRIGGPKIWVKRDDLTGSLLSGNKVRKLEFNLAQAIADDCDTIITCGGLQSNHCRATALLCAQLGLKCHLILRGDDKQIPDGNLLLDYLAGAEISYYPAAQYQRELDDILVRVQATYQKKNRKAFIIPTGASDAIGVWGYVEACAELKQDFLEHGISPSHIICATGSGGTQAGLSAGVHRYGIDAKVYGVNVCDDEAWFLNKVKCDLRDWEQRYQTGIDLDALSLNVIDGYVGAGYAQAGQEVFACIADVARGEGLVLDPVYTGKAFYGMLDQLKKGRFGDTGDIVFVHTGGVFGVFPQRENFNFN</sequence>
<evidence type="ECO:0000313" key="6">
    <source>
        <dbReference type="Proteomes" id="UP001557484"/>
    </source>
</evidence>
<dbReference type="InterPro" id="IPR027278">
    <property type="entry name" value="ACCD_DCysDesulf"/>
</dbReference>
<dbReference type="Gene3D" id="3.40.50.1100">
    <property type="match status" value="2"/>
</dbReference>
<accession>A0ABV3TXB7</accession>
<evidence type="ECO:0000256" key="3">
    <source>
        <dbReference type="ARBA" id="ARBA00022898"/>
    </source>
</evidence>
<comment type="similarity">
    <text evidence="2">Belongs to the ACC deaminase/D-cysteine desulfhydrase family.</text>
</comment>
<dbReference type="InterPro" id="IPR005966">
    <property type="entry name" value="D-Cys_desShydrase"/>
</dbReference>
<dbReference type="RefSeq" id="WP_368376067.1">
    <property type="nucleotide sequence ID" value="NZ_JBFRYB010000001.1"/>
</dbReference>
<organism evidence="5 6">
    <name type="scientific">Zhongshania arctica</name>
    <dbReference type="NCBI Taxonomy" id="3238302"/>
    <lineage>
        <taxon>Bacteria</taxon>
        <taxon>Pseudomonadati</taxon>
        <taxon>Pseudomonadota</taxon>
        <taxon>Gammaproteobacteria</taxon>
        <taxon>Cellvibrionales</taxon>
        <taxon>Spongiibacteraceae</taxon>
        <taxon>Zhongshania</taxon>
    </lineage>
</organism>
<dbReference type="NCBIfam" id="TIGR01275">
    <property type="entry name" value="ACC_deam_rel"/>
    <property type="match status" value="1"/>
</dbReference>
<dbReference type="PANTHER" id="PTHR43780:SF2">
    <property type="entry name" value="1-AMINOCYCLOPROPANE-1-CARBOXYLATE DEAMINASE-RELATED"/>
    <property type="match status" value="1"/>
</dbReference>
<keyword evidence="6" id="KW-1185">Reference proteome</keyword>
<feature type="domain" description="Tryptophan synthase beta chain-like PALP" evidence="4">
    <location>
        <begin position="25"/>
        <end position="330"/>
    </location>
</feature>
<gene>
    <name evidence="5" type="ORF">AB4875_10815</name>
</gene>
<name>A0ABV3TXB7_9GAMM</name>
<evidence type="ECO:0000256" key="1">
    <source>
        <dbReference type="ARBA" id="ARBA00001933"/>
    </source>
</evidence>
<dbReference type="EMBL" id="JBFRYB010000001">
    <property type="protein sequence ID" value="MEX1665980.1"/>
    <property type="molecule type" value="Genomic_DNA"/>
</dbReference>
<dbReference type="PANTHER" id="PTHR43780">
    <property type="entry name" value="1-AMINOCYCLOPROPANE-1-CARBOXYLATE DEAMINASE-RELATED"/>
    <property type="match status" value="1"/>
</dbReference>
<dbReference type="SUPFAM" id="SSF53686">
    <property type="entry name" value="Tryptophan synthase beta subunit-like PLP-dependent enzymes"/>
    <property type="match status" value="1"/>
</dbReference>
<comment type="cofactor">
    <cofactor evidence="1">
        <name>pyridoxal 5'-phosphate</name>
        <dbReference type="ChEBI" id="CHEBI:597326"/>
    </cofactor>
</comment>
<evidence type="ECO:0000259" key="4">
    <source>
        <dbReference type="Pfam" id="PF00291"/>
    </source>
</evidence>
<proteinExistence type="inferred from homology"/>
<evidence type="ECO:0000313" key="5">
    <source>
        <dbReference type="EMBL" id="MEX1665980.1"/>
    </source>
</evidence>
<dbReference type="Pfam" id="PF00291">
    <property type="entry name" value="PALP"/>
    <property type="match status" value="1"/>
</dbReference>
<dbReference type="PIRSF" id="PIRSF006278">
    <property type="entry name" value="ACCD_DCysDesulf"/>
    <property type="match status" value="1"/>
</dbReference>
<dbReference type="Proteomes" id="UP001557484">
    <property type="component" value="Unassembled WGS sequence"/>
</dbReference>
<protein>
    <submittedName>
        <fullName evidence="5">1-aminocyclopropane-1-carboxylate deaminase/D-cysteine desulfhydrase</fullName>
    </submittedName>
</protein>
<evidence type="ECO:0000256" key="2">
    <source>
        <dbReference type="ARBA" id="ARBA00008639"/>
    </source>
</evidence>
<dbReference type="InterPro" id="IPR036052">
    <property type="entry name" value="TrpB-like_PALP_sf"/>
</dbReference>
<keyword evidence="3" id="KW-0663">Pyridoxal phosphate</keyword>
<dbReference type="InterPro" id="IPR001926">
    <property type="entry name" value="TrpB-like_PALP"/>
</dbReference>